<dbReference type="InterPro" id="IPR013324">
    <property type="entry name" value="RNA_pol_sigma_r3/r4-like"/>
</dbReference>
<name>A0A316TFA5_9ACTN</name>
<dbReference type="InterPro" id="IPR014325">
    <property type="entry name" value="RNA_pol_sigma-E_actinobac"/>
</dbReference>
<dbReference type="Gene3D" id="1.10.1740.10">
    <property type="match status" value="1"/>
</dbReference>
<dbReference type="Pfam" id="PF04545">
    <property type="entry name" value="Sigma70_r4"/>
    <property type="match status" value="1"/>
</dbReference>
<keyword evidence="9" id="KW-1185">Reference proteome</keyword>
<dbReference type="GO" id="GO:0006352">
    <property type="term" value="P:DNA-templated transcription initiation"/>
    <property type="evidence" value="ECO:0007669"/>
    <property type="project" value="InterPro"/>
</dbReference>
<keyword evidence="2" id="KW-0805">Transcription regulation</keyword>
<dbReference type="PANTHER" id="PTHR43133">
    <property type="entry name" value="RNA POLYMERASE ECF-TYPE SIGMA FACTO"/>
    <property type="match status" value="1"/>
</dbReference>
<dbReference type="SUPFAM" id="SSF88946">
    <property type="entry name" value="Sigma2 domain of RNA polymerase sigma factors"/>
    <property type="match status" value="1"/>
</dbReference>
<evidence type="ECO:0000256" key="3">
    <source>
        <dbReference type="ARBA" id="ARBA00023082"/>
    </source>
</evidence>
<dbReference type="SUPFAM" id="SSF88659">
    <property type="entry name" value="Sigma3 and sigma4 domains of RNA polymerase sigma factors"/>
    <property type="match status" value="1"/>
</dbReference>
<accession>A0A316TFA5</accession>
<reference evidence="8 9" key="1">
    <citation type="submission" date="2018-05" db="EMBL/GenBank/DDBJ databases">
        <title>Nocardioides silvaticus genome.</title>
        <authorList>
            <person name="Li C."/>
            <person name="Wang G."/>
        </authorList>
    </citation>
    <scope>NUCLEOTIDE SEQUENCE [LARGE SCALE GENOMIC DNA]</scope>
    <source>
        <strain evidence="8 9">CCTCC AB 2018079</strain>
    </source>
</reference>
<comment type="caution">
    <text evidence="8">The sequence shown here is derived from an EMBL/GenBank/DDBJ whole genome shotgun (WGS) entry which is preliminary data.</text>
</comment>
<evidence type="ECO:0000256" key="2">
    <source>
        <dbReference type="ARBA" id="ARBA00023015"/>
    </source>
</evidence>
<dbReference type="Pfam" id="PF04542">
    <property type="entry name" value="Sigma70_r2"/>
    <property type="match status" value="1"/>
</dbReference>
<keyword evidence="5" id="KW-0804">Transcription</keyword>
<dbReference type="InterPro" id="IPR014284">
    <property type="entry name" value="RNA_pol_sigma-70_dom"/>
</dbReference>
<comment type="similarity">
    <text evidence="1">Belongs to the sigma-70 factor family. ECF subfamily.</text>
</comment>
<dbReference type="InterPro" id="IPR007630">
    <property type="entry name" value="RNA_pol_sigma70_r4"/>
</dbReference>
<dbReference type="CDD" id="cd06171">
    <property type="entry name" value="Sigma70_r4"/>
    <property type="match status" value="1"/>
</dbReference>
<evidence type="ECO:0000313" key="8">
    <source>
        <dbReference type="EMBL" id="PWN02468.1"/>
    </source>
</evidence>
<evidence type="ECO:0000256" key="5">
    <source>
        <dbReference type="ARBA" id="ARBA00023163"/>
    </source>
</evidence>
<dbReference type="InterPro" id="IPR007627">
    <property type="entry name" value="RNA_pol_sigma70_r2"/>
</dbReference>
<dbReference type="RefSeq" id="WP_109694018.1">
    <property type="nucleotide sequence ID" value="NZ_QGDD01000005.1"/>
</dbReference>
<keyword evidence="4" id="KW-0238">DNA-binding</keyword>
<gene>
    <name evidence="8" type="ORF">DJ010_12030</name>
</gene>
<proteinExistence type="inferred from homology"/>
<dbReference type="PANTHER" id="PTHR43133:SF50">
    <property type="entry name" value="ECF RNA POLYMERASE SIGMA FACTOR SIGM"/>
    <property type="match status" value="1"/>
</dbReference>
<feature type="domain" description="RNA polymerase sigma-70 region 4" evidence="7">
    <location>
        <begin position="112"/>
        <end position="160"/>
    </location>
</feature>
<evidence type="ECO:0000259" key="7">
    <source>
        <dbReference type="Pfam" id="PF04545"/>
    </source>
</evidence>
<dbReference type="InterPro" id="IPR036388">
    <property type="entry name" value="WH-like_DNA-bd_sf"/>
</dbReference>
<sequence length="170" mass="19187">MSGQEHEAHEGFDAYMSARWSSLVRSLVLLGCSPHEAEDVVQTGLIRCLSSWDRVRRADDVDAYVYRTILNCWSKSRRRKWWGERPTETLPDDAHHGDPADVVVLRRTVVAALDRLSPEHRTVLVLRFVADLTEAQVAATLGIPVGTVKSRVARALDRIQLTDLREEEAS</sequence>
<dbReference type="GO" id="GO:0016987">
    <property type="term" value="F:sigma factor activity"/>
    <property type="evidence" value="ECO:0007669"/>
    <property type="project" value="UniProtKB-KW"/>
</dbReference>
<dbReference type="OrthoDB" id="3688906at2"/>
<protein>
    <submittedName>
        <fullName evidence="8">SigE family RNA polymerase sigma factor</fullName>
    </submittedName>
</protein>
<dbReference type="InterPro" id="IPR013325">
    <property type="entry name" value="RNA_pol_sigma_r2"/>
</dbReference>
<dbReference type="EMBL" id="QGDD01000005">
    <property type="protein sequence ID" value="PWN02468.1"/>
    <property type="molecule type" value="Genomic_DNA"/>
</dbReference>
<dbReference type="GO" id="GO:0003677">
    <property type="term" value="F:DNA binding"/>
    <property type="evidence" value="ECO:0007669"/>
    <property type="project" value="UniProtKB-KW"/>
</dbReference>
<keyword evidence="3" id="KW-0731">Sigma factor</keyword>
<dbReference type="NCBIfam" id="TIGR02937">
    <property type="entry name" value="sigma70-ECF"/>
    <property type="match status" value="1"/>
</dbReference>
<evidence type="ECO:0000313" key="9">
    <source>
        <dbReference type="Proteomes" id="UP000245507"/>
    </source>
</evidence>
<dbReference type="Gene3D" id="1.10.10.10">
    <property type="entry name" value="Winged helix-like DNA-binding domain superfamily/Winged helix DNA-binding domain"/>
    <property type="match status" value="1"/>
</dbReference>
<evidence type="ECO:0000259" key="6">
    <source>
        <dbReference type="Pfam" id="PF04542"/>
    </source>
</evidence>
<dbReference type="AlphaFoldDB" id="A0A316TFA5"/>
<evidence type="ECO:0000256" key="1">
    <source>
        <dbReference type="ARBA" id="ARBA00010641"/>
    </source>
</evidence>
<dbReference type="NCBIfam" id="TIGR02983">
    <property type="entry name" value="SigE-fam_strep"/>
    <property type="match status" value="1"/>
</dbReference>
<evidence type="ECO:0000256" key="4">
    <source>
        <dbReference type="ARBA" id="ARBA00023125"/>
    </source>
</evidence>
<feature type="domain" description="RNA polymerase sigma-70 region 2" evidence="6">
    <location>
        <begin position="23"/>
        <end position="82"/>
    </location>
</feature>
<dbReference type="InterPro" id="IPR039425">
    <property type="entry name" value="RNA_pol_sigma-70-like"/>
</dbReference>
<dbReference type="Proteomes" id="UP000245507">
    <property type="component" value="Unassembled WGS sequence"/>
</dbReference>
<organism evidence="8 9">
    <name type="scientific">Nocardioides silvaticus</name>
    <dbReference type="NCBI Taxonomy" id="2201891"/>
    <lineage>
        <taxon>Bacteria</taxon>
        <taxon>Bacillati</taxon>
        <taxon>Actinomycetota</taxon>
        <taxon>Actinomycetes</taxon>
        <taxon>Propionibacteriales</taxon>
        <taxon>Nocardioidaceae</taxon>
        <taxon>Nocardioides</taxon>
    </lineage>
</organism>